<dbReference type="Gene3D" id="2.40.50.140">
    <property type="entry name" value="Nucleic acid-binding proteins"/>
    <property type="match status" value="2"/>
</dbReference>
<evidence type="ECO:0000256" key="1">
    <source>
        <dbReference type="SAM" id="MobiDB-lite"/>
    </source>
</evidence>
<accession>A0AAF0TNV6</accession>
<dbReference type="AlphaFoldDB" id="A0AAF0TNV6"/>
<dbReference type="PANTHER" id="PTHR47910">
    <property type="entry name" value="RIBULOSE BISPHOSPHATE CARBOXYLASE LARGE CHAIN, CATALYTIC DOMAIN-CONTAINING PROTEIN"/>
    <property type="match status" value="1"/>
</dbReference>
<protein>
    <submittedName>
        <fullName evidence="2">Uncharacterized protein</fullName>
    </submittedName>
</protein>
<sequence>MAERLTINVVTSETKEWTVKETQVQGIMYGSDMKSYTELFLPYHTYLISVASVTESNHAYGIPINTFLWTIDKCTLIEPIEEVEPPKDSLPPPTRLTLTMFDSFHHQPEGLEFGITKMSLPLWLTSPCQHVQLMDQELIIMDNQKKPKKLTLWESFIDHVGIYIAEQLNQYPIALTRKIAKSKSYAGLTSKFATTIQINPPYPQVAALRKWATSNKQLLIAYTKKSITSTGSLQLIPFEDEIISIVDAHQHLPPVQHANKSLLGFVHRGDSIVQLAAVSQICQFNITITDNSGSATALIADEAAETMLHLTSEEIYDIRCTKKQMLPFANVIRQLTGKTFTIQVKKSFAKTMDGTPAKLIILSYVEKENIISAPSSPASMNTTASSKRKTGKDKEEATSHRRHAPEPKTPPPKHYNK</sequence>
<feature type="compositionally biased region" description="Polar residues" evidence="1">
    <location>
        <begin position="374"/>
        <end position="385"/>
    </location>
</feature>
<dbReference type="EMBL" id="CP133614">
    <property type="protein sequence ID" value="WMV20095.1"/>
    <property type="molecule type" value="Genomic_DNA"/>
</dbReference>
<keyword evidence="3" id="KW-1185">Reference proteome</keyword>
<name>A0AAF0TNV6_SOLVR</name>
<proteinExistence type="predicted"/>
<evidence type="ECO:0000313" key="3">
    <source>
        <dbReference type="Proteomes" id="UP001234989"/>
    </source>
</evidence>
<gene>
    <name evidence="2" type="ORF">MTR67_013480</name>
</gene>
<feature type="region of interest" description="Disordered" evidence="1">
    <location>
        <begin position="374"/>
        <end position="417"/>
    </location>
</feature>
<dbReference type="PANTHER" id="PTHR47910:SF2">
    <property type="entry name" value="RIBULOSE BISPHOSPHATE CARBOXYLASE LARGE CHAIN, CATALYTIC DOMAIN-CONTAINING PROTEIN"/>
    <property type="match status" value="1"/>
</dbReference>
<evidence type="ECO:0000313" key="2">
    <source>
        <dbReference type="EMBL" id="WMV20095.1"/>
    </source>
</evidence>
<dbReference type="InterPro" id="IPR012340">
    <property type="entry name" value="NA-bd_OB-fold"/>
</dbReference>
<feature type="compositionally biased region" description="Pro residues" evidence="1">
    <location>
        <begin position="407"/>
        <end position="417"/>
    </location>
</feature>
<dbReference type="Proteomes" id="UP001234989">
    <property type="component" value="Chromosome 3"/>
</dbReference>
<dbReference type="SUPFAM" id="SSF50249">
    <property type="entry name" value="Nucleic acid-binding proteins"/>
    <property type="match status" value="1"/>
</dbReference>
<reference evidence="2" key="1">
    <citation type="submission" date="2023-08" db="EMBL/GenBank/DDBJ databases">
        <title>A de novo genome assembly of Solanum verrucosum Schlechtendal, a Mexican diploid species geographically isolated from the other diploid A-genome species in potato relatives.</title>
        <authorList>
            <person name="Hosaka K."/>
        </authorList>
    </citation>
    <scope>NUCLEOTIDE SEQUENCE</scope>
    <source>
        <tissue evidence="2">Young leaves</tissue>
    </source>
</reference>
<organism evidence="2 3">
    <name type="scientific">Solanum verrucosum</name>
    <dbReference type="NCBI Taxonomy" id="315347"/>
    <lineage>
        <taxon>Eukaryota</taxon>
        <taxon>Viridiplantae</taxon>
        <taxon>Streptophyta</taxon>
        <taxon>Embryophyta</taxon>
        <taxon>Tracheophyta</taxon>
        <taxon>Spermatophyta</taxon>
        <taxon>Magnoliopsida</taxon>
        <taxon>eudicotyledons</taxon>
        <taxon>Gunneridae</taxon>
        <taxon>Pentapetalae</taxon>
        <taxon>asterids</taxon>
        <taxon>lamiids</taxon>
        <taxon>Solanales</taxon>
        <taxon>Solanaceae</taxon>
        <taxon>Solanoideae</taxon>
        <taxon>Solaneae</taxon>
        <taxon>Solanum</taxon>
    </lineage>
</organism>